<evidence type="ECO:0000313" key="4">
    <source>
        <dbReference type="Proteomes" id="UP000643701"/>
    </source>
</evidence>
<organism evidence="3 4">
    <name type="scientific">Psychroflexus maritimus</name>
    <dbReference type="NCBI Taxonomy" id="2714865"/>
    <lineage>
        <taxon>Bacteria</taxon>
        <taxon>Pseudomonadati</taxon>
        <taxon>Bacteroidota</taxon>
        <taxon>Flavobacteriia</taxon>
        <taxon>Flavobacteriales</taxon>
        <taxon>Flavobacteriaceae</taxon>
        <taxon>Psychroflexus</taxon>
    </lineage>
</organism>
<dbReference type="Proteomes" id="UP000643701">
    <property type="component" value="Unassembled WGS sequence"/>
</dbReference>
<dbReference type="SUPFAM" id="SSF49785">
    <property type="entry name" value="Galactose-binding domain-like"/>
    <property type="match status" value="1"/>
</dbReference>
<comment type="caution">
    <text evidence="3">The sequence shown here is derived from an EMBL/GenBank/DDBJ whole genome shotgun (WGS) entry which is preliminary data.</text>
</comment>
<dbReference type="RefSeq" id="WP_166399502.1">
    <property type="nucleotide sequence ID" value="NZ_JAANAS010000033.1"/>
</dbReference>
<dbReference type="AlphaFoldDB" id="A0A967AH03"/>
<accession>A0A967AH03</accession>
<reference evidence="3" key="1">
    <citation type="submission" date="2020-03" db="EMBL/GenBank/DDBJ databases">
        <title>Psychroflexus Maritimus sp. nov., isolate from marine sediment.</title>
        <authorList>
            <person name="Zhong Y.-L."/>
        </authorList>
    </citation>
    <scope>NUCLEOTIDE SEQUENCE</scope>
    <source>
        <strain evidence="3">C1</strain>
    </source>
</reference>
<dbReference type="InterPro" id="IPR013857">
    <property type="entry name" value="NADH-UbQ_OxRdtase-assoc_prot30"/>
</dbReference>
<name>A0A967AH03_9FLAO</name>
<comment type="similarity">
    <text evidence="1">Belongs to the CIA30 family.</text>
</comment>
<keyword evidence="4" id="KW-1185">Reference proteome</keyword>
<dbReference type="InterPro" id="IPR008979">
    <property type="entry name" value="Galactose-bd-like_sf"/>
</dbReference>
<gene>
    <name evidence="3" type="ORF">G7034_03110</name>
</gene>
<dbReference type="InterPro" id="IPR039131">
    <property type="entry name" value="NDUFAF1"/>
</dbReference>
<feature type="domain" description="NADH:ubiquinone oxidoreductase intermediate-associated protein 30" evidence="2">
    <location>
        <begin position="22"/>
        <end position="171"/>
    </location>
</feature>
<dbReference type="PANTHER" id="PTHR13194">
    <property type="entry name" value="COMPLEX I INTERMEDIATE-ASSOCIATED PROTEIN 30"/>
    <property type="match status" value="1"/>
</dbReference>
<evidence type="ECO:0000313" key="3">
    <source>
        <dbReference type="EMBL" id="NGZ89235.1"/>
    </source>
</evidence>
<proteinExistence type="inferred from homology"/>
<protein>
    <submittedName>
        <fullName evidence="3">CIA30 family protein</fullName>
    </submittedName>
</protein>
<dbReference type="PANTHER" id="PTHR13194:SF19">
    <property type="entry name" value="NAD(P)-BINDING ROSSMANN-FOLD SUPERFAMILY PROTEIN"/>
    <property type="match status" value="1"/>
</dbReference>
<evidence type="ECO:0000256" key="1">
    <source>
        <dbReference type="ARBA" id="ARBA00007884"/>
    </source>
</evidence>
<dbReference type="EMBL" id="JAANAS010000033">
    <property type="protein sequence ID" value="NGZ89235.1"/>
    <property type="molecule type" value="Genomic_DNA"/>
</dbReference>
<dbReference type="Pfam" id="PF08547">
    <property type="entry name" value="CIA30"/>
    <property type="match status" value="1"/>
</dbReference>
<evidence type="ECO:0000259" key="2">
    <source>
        <dbReference type="Pfam" id="PF08547"/>
    </source>
</evidence>
<sequence length="179" mass="20663">MKFLISSISLIFLMAMSKEVVNFNKAYNPDQWKIVNDGVMGGLSSSEVSINQEGHLEFKGKVSLENNGGFASVQHEISIDEVKQYTHVKVQLKGDQKNYQLRLKSEMSQYQSYVHEFETSGEWEEITLKLSDFYPSFRGRKLDLSNFEFDQIKQITFLISNKKAEKFKLEVNCIDLVNL</sequence>